<organism evidence="1 2">
    <name type="scientific">Lachnellula hyalina</name>
    <dbReference type="NCBI Taxonomy" id="1316788"/>
    <lineage>
        <taxon>Eukaryota</taxon>
        <taxon>Fungi</taxon>
        <taxon>Dikarya</taxon>
        <taxon>Ascomycota</taxon>
        <taxon>Pezizomycotina</taxon>
        <taxon>Leotiomycetes</taxon>
        <taxon>Helotiales</taxon>
        <taxon>Lachnaceae</taxon>
        <taxon>Lachnellula</taxon>
    </lineage>
</organism>
<gene>
    <name evidence="1" type="ORF">LHYA1_G005722</name>
</gene>
<dbReference type="PANTHER" id="PTHR35585">
    <property type="entry name" value="HHE DOMAIN PROTEIN (AFU_ORTHOLOGUE AFUA_4G00730)"/>
    <property type="match status" value="1"/>
</dbReference>
<sequence length="133" mass="15458">MLVSEAIGVDYQYLDEWYENLKSAPTTDDKIKWRNMLVWNTARHAISEELTPPKLTSALTLQVKEDLYTLQSLSPSDQNFAPLLEHLMHDLHTHIEHEKTEGMPHLEAKLFREESETMMESFPDEETKSAEVD</sequence>
<dbReference type="GeneID" id="41985920"/>
<dbReference type="Proteomes" id="UP000431533">
    <property type="component" value="Unassembled WGS sequence"/>
</dbReference>
<evidence type="ECO:0000313" key="1">
    <source>
        <dbReference type="EMBL" id="TVY25447.1"/>
    </source>
</evidence>
<dbReference type="PANTHER" id="PTHR35585:SF1">
    <property type="entry name" value="HHE DOMAIN PROTEIN (AFU_ORTHOLOGUE AFUA_4G00730)"/>
    <property type="match status" value="1"/>
</dbReference>
<comment type="caution">
    <text evidence="1">The sequence shown here is derived from an EMBL/GenBank/DDBJ whole genome shotgun (WGS) entry which is preliminary data.</text>
</comment>
<dbReference type="AlphaFoldDB" id="A0A8H8TZ29"/>
<dbReference type="OrthoDB" id="9983919at2759"/>
<accession>A0A8H8TZ29</accession>
<dbReference type="EMBL" id="QGMH01000095">
    <property type="protein sequence ID" value="TVY25447.1"/>
    <property type="molecule type" value="Genomic_DNA"/>
</dbReference>
<keyword evidence="2" id="KW-1185">Reference proteome</keyword>
<reference evidence="1 2" key="1">
    <citation type="submission" date="2018-05" db="EMBL/GenBank/DDBJ databases">
        <title>Genome sequencing and assembly of the regulated plant pathogen Lachnellula willkommii and related sister species for the development of diagnostic species identification markers.</title>
        <authorList>
            <person name="Giroux E."/>
            <person name="Bilodeau G."/>
        </authorList>
    </citation>
    <scope>NUCLEOTIDE SEQUENCE [LARGE SCALE GENOMIC DNA]</scope>
    <source>
        <strain evidence="1 2">CBS 185.66</strain>
    </source>
</reference>
<protein>
    <submittedName>
        <fullName evidence="1">Putative hemerythrin-like protein</fullName>
    </submittedName>
</protein>
<proteinExistence type="predicted"/>
<evidence type="ECO:0000313" key="2">
    <source>
        <dbReference type="Proteomes" id="UP000431533"/>
    </source>
</evidence>
<dbReference type="RefSeq" id="XP_031004235.1">
    <property type="nucleotide sequence ID" value="XM_031150666.1"/>
</dbReference>
<name>A0A8H8TZ29_9HELO</name>